<name>A0A4P9Y8W1_9FUNG</name>
<feature type="compositionally biased region" description="Basic and acidic residues" evidence="1">
    <location>
        <begin position="169"/>
        <end position="190"/>
    </location>
</feature>
<evidence type="ECO:0000256" key="1">
    <source>
        <dbReference type="SAM" id="MobiDB-lite"/>
    </source>
</evidence>
<dbReference type="PANTHER" id="PTHR22306:SF2">
    <property type="entry name" value="CHROMOSOME 7 OPEN READING FRAME 50"/>
    <property type="match status" value="1"/>
</dbReference>
<dbReference type="InterPro" id="IPR019327">
    <property type="entry name" value="WKF"/>
</dbReference>
<dbReference type="Pfam" id="PF10180">
    <property type="entry name" value="WKF"/>
    <property type="match status" value="1"/>
</dbReference>
<dbReference type="AlphaFoldDB" id="A0A4P9Y8W1"/>
<dbReference type="OrthoDB" id="10261563at2759"/>
<dbReference type="Proteomes" id="UP000267251">
    <property type="component" value="Unassembled WGS sequence"/>
</dbReference>
<sequence>MVELFAFFFFLLIVDIHQEGDAISCSGSSPILPLPSHLPPRMAKRKSEQVGNEPAVDGGFQVIPGKKQRKTKMTQVDDKQAQTSALAYLTQWSKEREAWKFQKVKQSWLLKHVFDADQVDRSAFRQLVKYLSGVQGAARDRLLEQCRSIKAEPKPTAEEKTEEEATATEPKDDAGQEITDSKDEADKEAIKSTNGTEKAAAEPVKAPGVSEKALQTWEERRRRAKKIIKALG</sequence>
<accession>A0A4P9Y8W1</accession>
<reference evidence="5" key="1">
    <citation type="journal article" date="2018" name="Nat. Microbiol.">
        <title>Leveraging single-cell genomics to expand the fungal tree of life.</title>
        <authorList>
            <person name="Ahrendt S.R."/>
            <person name="Quandt C.A."/>
            <person name="Ciobanu D."/>
            <person name="Clum A."/>
            <person name="Salamov A."/>
            <person name="Andreopoulos B."/>
            <person name="Cheng J.F."/>
            <person name="Woyke T."/>
            <person name="Pelin A."/>
            <person name="Henrissat B."/>
            <person name="Reynolds N.K."/>
            <person name="Benny G.L."/>
            <person name="Smith M.E."/>
            <person name="James T.Y."/>
            <person name="Grigoriev I.V."/>
        </authorList>
    </citation>
    <scope>NUCLEOTIDE SEQUENCE [LARGE SCALE GENOMIC DNA]</scope>
</reference>
<evidence type="ECO:0000259" key="3">
    <source>
        <dbReference type="Pfam" id="PF10180"/>
    </source>
</evidence>
<dbReference type="EMBL" id="KZ987730">
    <property type="protein sequence ID" value="RKP15475.1"/>
    <property type="molecule type" value="Genomic_DNA"/>
</dbReference>
<organism evidence="4 5">
    <name type="scientific">Piptocephalis cylindrospora</name>
    <dbReference type="NCBI Taxonomy" id="1907219"/>
    <lineage>
        <taxon>Eukaryota</taxon>
        <taxon>Fungi</taxon>
        <taxon>Fungi incertae sedis</taxon>
        <taxon>Zoopagomycota</taxon>
        <taxon>Zoopagomycotina</taxon>
        <taxon>Zoopagomycetes</taxon>
        <taxon>Zoopagales</taxon>
        <taxon>Piptocephalidaceae</taxon>
        <taxon>Piptocephalis</taxon>
    </lineage>
</organism>
<dbReference type="PANTHER" id="PTHR22306">
    <property type="entry name" value="CHROMOSOME 7 OPEN READING FRAME 50"/>
    <property type="match status" value="1"/>
</dbReference>
<feature type="compositionally biased region" description="Basic and acidic residues" evidence="1">
    <location>
        <begin position="149"/>
        <end position="159"/>
    </location>
</feature>
<keyword evidence="5" id="KW-1185">Reference proteome</keyword>
<feature type="domain" description="WKF" evidence="3">
    <location>
        <begin position="87"/>
        <end position="149"/>
    </location>
</feature>
<proteinExistence type="predicted"/>
<keyword evidence="2" id="KW-0732">Signal</keyword>
<evidence type="ECO:0000256" key="2">
    <source>
        <dbReference type="SAM" id="SignalP"/>
    </source>
</evidence>
<feature type="region of interest" description="Disordered" evidence="1">
    <location>
        <begin position="149"/>
        <end position="218"/>
    </location>
</feature>
<feature type="chain" id="PRO_5020195393" description="WKF domain-containing protein" evidence="2">
    <location>
        <begin position="23"/>
        <end position="232"/>
    </location>
</feature>
<evidence type="ECO:0000313" key="4">
    <source>
        <dbReference type="EMBL" id="RKP15475.1"/>
    </source>
</evidence>
<gene>
    <name evidence="4" type="ORF">BJ684DRAFT_14299</name>
</gene>
<protein>
    <recommendedName>
        <fullName evidence="3">WKF domain-containing protein</fullName>
    </recommendedName>
</protein>
<feature type="signal peptide" evidence="2">
    <location>
        <begin position="1"/>
        <end position="22"/>
    </location>
</feature>
<evidence type="ECO:0000313" key="5">
    <source>
        <dbReference type="Proteomes" id="UP000267251"/>
    </source>
</evidence>